<dbReference type="Pfam" id="PF04960">
    <property type="entry name" value="Glutaminase"/>
    <property type="match status" value="1"/>
</dbReference>
<keyword evidence="4" id="KW-0378">Hydrolase</keyword>
<feature type="compositionally biased region" description="Low complexity" evidence="7">
    <location>
        <begin position="584"/>
        <end position="596"/>
    </location>
</feature>
<evidence type="ECO:0000256" key="4">
    <source>
        <dbReference type="ARBA" id="ARBA00022801"/>
    </source>
</evidence>
<dbReference type="InterPro" id="IPR001452">
    <property type="entry name" value="SH3_domain"/>
</dbReference>
<proteinExistence type="inferred from homology"/>
<dbReference type="Gene3D" id="2.60.40.790">
    <property type="match status" value="1"/>
</dbReference>
<comment type="caution">
    <text evidence="10">The sequence shown here is derived from an EMBL/GenBank/DDBJ whole genome shotgun (WGS) entry which is preliminary data.</text>
</comment>
<feature type="compositionally biased region" description="Basic and acidic residues" evidence="7">
    <location>
        <begin position="485"/>
        <end position="495"/>
    </location>
</feature>
<feature type="compositionally biased region" description="Basic and acidic residues" evidence="7">
    <location>
        <begin position="304"/>
        <end position="320"/>
    </location>
</feature>
<dbReference type="SUPFAM" id="SSF50044">
    <property type="entry name" value="SH3-domain"/>
    <property type="match status" value="2"/>
</dbReference>
<dbReference type="GO" id="GO:0016197">
    <property type="term" value="P:endosomal transport"/>
    <property type="evidence" value="ECO:0007669"/>
    <property type="project" value="TreeGrafter"/>
</dbReference>
<dbReference type="GO" id="GO:0035091">
    <property type="term" value="F:phosphatidylinositol binding"/>
    <property type="evidence" value="ECO:0007669"/>
    <property type="project" value="TreeGrafter"/>
</dbReference>
<dbReference type="InterPro" id="IPR036028">
    <property type="entry name" value="SH3-like_dom_sf"/>
</dbReference>
<evidence type="ECO:0000256" key="2">
    <source>
        <dbReference type="ARBA" id="ARBA00012918"/>
    </source>
</evidence>
<evidence type="ECO:0000313" key="10">
    <source>
        <dbReference type="EMBL" id="KYQ93072.1"/>
    </source>
</evidence>
<dbReference type="Pfam" id="PF00018">
    <property type="entry name" value="SH3_1"/>
    <property type="match status" value="1"/>
</dbReference>
<dbReference type="GO" id="GO:0097320">
    <property type="term" value="P:plasma membrane tubulation"/>
    <property type="evidence" value="ECO:0007669"/>
    <property type="project" value="TreeGrafter"/>
</dbReference>
<feature type="compositionally biased region" description="Pro residues" evidence="7">
    <location>
        <begin position="551"/>
        <end position="568"/>
    </location>
</feature>
<keyword evidence="3 6" id="KW-0728">SH3 domain</keyword>
<dbReference type="CDD" id="cd00174">
    <property type="entry name" value="SH3"/>
    <property type="match status" value="1"/>
</dbReference>
<evidence type="ECO:0000259" key="8">
    <source>
        <dbReference type="PROSITE" id="PS50002"/>
    </source>
</evidence>
<dbReference type="SMART" id="SM00326">
    <property type="entry name" value="SH3"/>
    <property type="match status" value="2"/>
</dbReference>
<feature type="compositionally biased region" description="Polar residues" evidence="7">
    <location>
        <begin position="571"/>
        <end position="583"/>
    </location>
</feature>
<feature type="compositionally biased region" description="Pro residues" evidence="7">
    <location>
        <begin position="597"/>
        <end position="607"/>
    </location>
</feature>
<keyword evidence="11" id="KW-1185">Reference proteome</keyword>
<evidence type="ECO:0000256" key="3">
    <source>
        <dbReference type="ARBA" id="ARBA00022443"/>
    </source>
</evidence>
<accession>A0A151ZGH4</accession>
<dbReference type="Proteomes" id="UP000076078">
    <property type="component" value="Unassembled WGS sequence"/>
</dbReference>
<dbReference type="GO" id="GO:0005886">
    <property type="term" value="C:plasma membrane"/>
    <property type="evidence" value="ECO:0007669"/>
    <property type="project" value="TreeGrafter"/>
</dbReference>
<feature type="compositionally biased region" description="Low complexity" evidence="7">
    <location>
        <begin position="661"/>
        <end position="682"/>
    </location>
</feature>
<organism evidence="10 11">
    <name type="scientific">Tieghemostelium lacteum</name>
    <name type="common">Slime mold</name>
    <name type="synonym">Dictyostelium lacteum</name>
    <dbReference type="NCBI Taxonomy" id="361077"/>
    <lineage>
        <taxon>Eukaryota</taxon>
        <taxon>Amoebozoa</taxon>
        <taxon>Evosea</taxon>
        <taxon>Eumycetozoa</taxon>
        <taxon>Dictyostelia</taxon>
        <taxon>Dictyosteliales</taxon>
        <taxon>Raperosteliaceae</taxon>
        <taxon>Tieghemostelium</taxon>
    </lineage>
</organism>
<feature type="domain" description="CS" evidence="9">
    <location>
        <begin position="1"/>
        <end position="82"/>
    </location>
</feature>
<evidence type="ECO:0000256" key="1">
    <source>
        <dbReference type="ARBA" id="ARBA00011076"/>
    </source>
</evidence>
<dbReference type="AlphaFoldDB" id="A0A151ZGH4"/>
<feature type="compositionally biased region" description="Low complexity" evidence="7">
    <location>
        <begin position="736"/>
        <end position="748"/>
    </location>
</feature>
<dbReference type="GO" id="GO:0006897">
    <property type="term" value="P:endocytosis"/>
    <property type="evidence" value="ECO:0007669"/>
    <property type="project" value="TreeGrafter"/>
</dbReference>
<feature type="compositionally biased region" description="Polar residues" evidence="7">
    <location>
        <begin position="290"/>
        <end position="302"/>
    </location>
</feature>
<feature type="compositionally biased region" description="Basic and acidic residues" evidence="7">
    <location>
        <begin position="342"/>
        <end position="352"/>
    </location>
</feature>
<dbReference type="PANTHER" id="PTHR45827:SF1">
    <property type="entry name" value="SORTING NEXIN"/>
    <property type="match status" value="1"/>
</dbReference>
<dbReference type="InParanoid" id="A0A151ZGH4"/>
<feature type="region of interest" description="Disordered" evidence="7">
    <location>
        <begin position="410"/>
        <end position="852"/>
    </location>
</feature>
<dbReference type="GO" id="GO:0004359">
    <property type="term" value="F:glutaminase activity"/>
    <property type="evidence" value="ECO:0007669"/>
    <property type="project" value="UniProtKB-EC"/>
</dbReference>
<dbReference type="EMBL" id="LODT01000028">
    <property type="protein sequence ID" value="KYQ93072.1"/>
    <property type="molecule type" value="Genomic_DNA"/>
</dbReference>
<feature type="compositionally biased region" description="Polar residues" evidence="7">
    <location>
        <begin position="252"/>
        <end position="267"/>
    </location>
</feature>
<feature type="region of interest" description="Disordered" evidence="7">
    <location>
        <begin position="210"/>
        <end position="369"/>
    </location>
</feature>
<feature type="compositionally biased region" description="Low complexity" evidence="7">
    <location>
        <begin position="613"/>
        <end position="635"/>
    </location>
</feature>
<dbReference type="SUPFAM" id="SSF49764">
    <property type="entry name" value="HSP20-like chaperones"/>
    <property type="match status" value="1"/>
</dbReference>
<feature type="domain" description="SH3" evidence="8">
    <location>
        <begin position="86"/>
        <end position="147"/>
    </location>
</feature>
<name>A0A151ZGH4_TIELA</name>
<dbReference type="GO" id="GO:0006541">
    <property type="term" value="P:glutamine metabolic process"/>
    <property type="evidence" value="ECO:0007669"/>
    <property type="project" value="InterPro"/>
</dbReference>
<dbReference type="PRINTS" id="PR01217">
    <property type="entry name" value="PRICHEXTENSN"/>
</dbReference>
<dbReference type="PROSITE" id="PS50002">
    <property type="entry name" value="SH3"/>
    <property type="match status" value="2"/>
</dbReference>
<evidence type="ECO:0000313" key="11">
    <source>
        <dbReference type="Proteomes" id="UP000076078"/>
    </source>
</evidence>
<dbReference type="Pfam" id="PF04969">
    <property type="entry name" value="CS"/>
    <property type="match status" value="1"/>
</dbReference>
<comment type="catalytic activity">
    <reaction evidence="5">
        <text>L-glutamine + H2O = L-glutamate + NH4(+)</text>
        <dbReference type="Rhea" id="RHEA:15889"/>
        <dbReference type="ChEBI" id="CHEBI:15377"/>
        <dbReference type="ChEBI" id="CHEBI:28938"/>
        <dbReference type="ChEBI" id="CHEBI:29985"/>
        <dbReference type="ChEBI" id="CHEBI:58359"/>
        <dbReference type="EC" id="3.5.1.2"/>
    </reaction>
</comment>
<protein>
    <recommendedName>
        <fullName evidence="2">glutaminase</fullName>
        <ecNumber evidence="2">3.5.1.2</ecNumber>
    </recommendedName>
</protein>
<evidence type="ECO:0000256" key="6">
    <source>
        <dbReference type="PROSITE-ProRule" id="PRU00192"/>
    </source>
</evidence>
<reference evidence="10 11" key="1">
    <citation type="submission" date="2015-12" db="EMBL/GenBank/DDBJ databases">
        <title>Dictyostelia acquired genes for synthesis and detection of signals that induce cell-type specialization by lateral gene transfer from prokaryotes.</title>
        <authorList>
            <person name="Gloeckner G."/>
            <person name="Schaap P."/>
        </authorList>
    </citation>
    <scope>NUCLEOTIDE SEQUENCE [LARGE SCALE GENOMIC DNA]</scope>
    <source>
        <strain evidence="10 11">TK</strain>
    </source>
</reference>
<dbReference type="EC" id="3.5.1.2" evidence="2"/>
<dbReference type="PANTHER" id="PTHR45827">
    <property type="entry name" value="SORTING NEXIN"/>
    <property type="match status" value="1"/>
</dbReference>
<dbReference type="SUPFAM" id="SSF56601">
    <property type="entry name" value="beta-lactamase/transpeptidase-like"/>
    <property type="match status" value="1"/>
</dbReference>
<dbReference type="InterPro" id="IPR008978">
    <property type="entry name" value="HSP20-like_chaperone"/>
</dbReference>
<dbReference type="InterPro" id="IPR015868">
    <property type="entry name" value="Glutaminase"/>
</dbReference>
<dbReference type="Pfam" id="PF14604">
    <property type="entry name" value="SH3_9"/>
    <property type="match status" value="1"/>
</dbReference>
<evidence type="ECO:0000256" key="5">
    <source>
        <dbReference type="ARBA" id="ARBA00049534"/>
    </source>
</evidence>
<feature type="compositionally biased region" description="Polar residues" evidence="7">
    <location>
        <begin position="706"/>
        <end position="716"/>
    </location>
</feature>
<feature type="compositionally biased region" description="Basic and acidic residues" evidence="7">
    <location>
        <begin position="412"/>
        <end position="433"/>
    </location>
</feature>
<dbReference type="Gene3D" id="3.40.710.10">
    <property type="entry name" value="DD-peptidase/beta-lactamase superfamily"/>
    <property type="match status" value="1"/>
</dbReference>
<feature type="compositionally biased region" description="Polar residues" evidence="7">
    <location>
        <begin position="520"/>
        <end position="534"/>
    </location>
</feature>
<gene>
    <name evidence="10" type="ORF">DLAC_05685</name>
</gene>
<dbReference type="PROSITE" id="PS51203">
    <property type="entry name" value="CS"/>
    <property type="match status" value="1"/>
</dbReference>
<dbReference type="InterPro" id="IPR007052">
    <property type="entry name" value="CS_dom"/>
</dbReference>
<dbReference type="OrthoDB" id="19092at2759"/>
<dbReference type="FunCoup" id="A0A151ZGH4">
    <property type="interactions" value="738"/>
</dbReference>
<dbReference type="InterPro" id="IPR012338">
    <property type="entry name" value="Beta-lactam/transpept-like"/>
</dbReference>
<dbReference type="CDD" id="cd06467">
    <property type="entry name" value="p23_NUDC_like"/>
    <property type="match status" value="1"/>
</dbReference>
<feature type="compositionally biased region" description="Polar residues" evidence="7">
    <location>
        <begin position="541"/>
        <end position="550"/>
    </location>
</feature>
<feature type="compositionally biased region" description="Low complexity" evidence="7">
    <location>
        <begin position="817"/>
        <end position="830"/>
    </location>
</feature>
<evidence type="ECO:0000256" key="7">
    <source>
        <dbReference type="SAM" id="MobiDB-lite"/>
    </source>
</evidence>
<sequence length="1167" mass="127664">MYKWHQNSSSVVISFKIPVNITKGDINSEITSTKISIGVKGYANNCEGTFFSNIKGSKWGIKDNIVQVVVEKAQPGKWTQLLSIVDESPKAMVQFEYIPTQPSDEELSLQLNEIITIISKDESGWWEGSKLSLCGVFPSNFVVEFPQDYQPPEDIEASKEYDLNGSGNSIAVAQPVEAKAKAPMGINLMGGGGGMDELKNKLLIRKTQNLSPQDVEESLKQQQQQQQEPEVDLTSSGSGSFVKVEPTKTRNPRVQLTRNSSQHSPLNPTQPQPPTQTQAPTPQPVVKEVQQPTTPKETSQPAVKQEKESKPEKEPKEKTSLFKNPLMKKITAVASFASHIGSDSDKDKDKNSGKPRARATFDFTTTEQGELSLKKGEIVTIINKDTSGWWQGVNSSGQSGWFSNAFVEELPEETKKPEKTKVEKEKPVQEKKSTVKSPPSTPKVIDSKLTALQDTPKLEQIKRPTPGAKGRKPPSRVRASYLLSPEEREEREKIKSSFHSTQVGVFRKEDFDDDQDDTSNEASYSSPNKLSNSGEIGYPLNGSSGSFSPPQEQPPKLPSFKPPPPPKRTPMNTSADNTVLAETSSQPLSGLSGSGSVPPPTMKPVPPKASLKPTQPTTETPSTVVESTETPSTTAPTPPKGPILKKPIPKPRANLPPLSDSSNSITPVSTTTSTSPPITNTVKSSEGQSPEPVRKPLKTVPPKEQPISNQSDQPTNELAEKLSRQSQKAESEKTTDTTQTQQPIQKAPAKPPPQRLKKEAPPTQQQPSTTNSSADTLSPTGVSSPPVSSPPPIKPKLVPRSQQQSNSTTPESAQSQPNSSPPTIKKSTSPLMQQQEINPISPPPPLAPLSSLSNGEKQLSITLDSFNDVCLEISKICDQVDQSFTEKDHQEISNNFKHRYPGLVKSFFSVAVCSVDGQFWGNNDTMNDHPIPMFQCIYPFLYTILCQELGIEEVSKSIGESLEKQDKKGDNPFSLGGQLVAAHLYATKYSSSMQRLSQFLQTIQHFVHSNISCDMVCYISQKSDPSEEVITAHLLKKQSLINKPEDILDFFYQLNSIQLNSKQISLLTAALAGEGICPVSQQLSIASPQVISKTNEILKNCQHPQNALTDLFKDTPITPLLSESGILILIVPGLMGISISNPCTLDHMNPSEYHLEFSKQLLNIILK</sequence>
<dbReference type="STRING" id="361077.A0A151ZGH4"/>
<feature type="compositionally biased region" description="Polar residues" evidence="7">
    <location>
        <begin position="762"/>
        <end position="777"/>
    </location>
</feature>
<feature type="compositionally biased region" description="Polar residues" evidence="7">
    <location>
        <begin position="802"/>
        <end position="816"/>
    </location>
</feature>
<dbReference type="OMA" id="GWWEGSK"/>
<dbReference type="GO" id="GO:0031410">
    <property type="term" value="C:cytoplasmic vesicle"/>
    <property type="evidence" value="ECO:0007669"/>
    <property type="project" value="TreeGrafter"/>
</dbReference>
<feature type="compositionally biased region" description="Basic and acidic residues" evidence="7">
    <location>
        <begin position="718"/>
        <end position="735"/>
    </location>
</feature>
<feature type="domain" description="SH3" evidence="8">
    <location>
        <begin position="352"/>
        <end position="412"/>
    </location>
</feature>
<evidence type="ECO:0000259" key="9">
    <source>
        <dbReference type="PROSITE" id="PS51203"/>
    </source>
</evidence>
<comment type="similarity">
    <text evidence="1">Belongs to the glutaminase family.</text>
</comment>
<dbReference type="Gene3D" id="2.30.30.40">
    <property type="entry name" value="SH3 Domains"/>
    <property type="match status" value="2"/>
</dbReference>